<accession>A0AAV5U8N2</accession>
<feature type="region of interest" description="Disordered" evidence="1">
    <location>
        <begin position="1"/>
        <end position="64"/>
    </location>
</feature>
<feature type="non-terminal residue" evidence="2">
    <location>
        <position position="128"/>
    </location>
</feature>
<dbReference type="AlphaFoldDB" id="A0AAV5U8N2"/>
<name>A0AAV5U8N2_9BILA</name>
<reference evidence="2" key="1">
    <citation type="submission" date="2023-10" db="EMBL/GenBank/DDBJ databases">
        <title>Genome assembly of Pristionchus species.</title>
        <authorList>
            <person name="Yoshida K."/>
            <person name="Sommer R.J."/>
        </authorList>
    </citation>
    <scope>NUCLEOTIDE SEQUENCE</scope>
    <source>
        <strain evidence="2">RS0144</strain>
    </source>
</reference>
<gene>
    <name evidence="2" type="ORF">PENTCL1PPCAC_24931</name>
</gene>
<evidence type="ECO:0000313" key="2">
    <source>
        <dbReference type="EMBL" id="GMT02757.1"/>
    </source>
</evidence>
<organism evidence="2 3">
    <name type="scientific">Pristionchus entomophagus</name>
    <dbReference type="NCBI Taxonomy" id="358040"/>
    <lineage>
        <taxon>Eukaryota</taxon>
        <taxon>Metazoa</taxon>
        <taxon>Ecdysozoa</taxon>
        <taxon>Nematoda</taxon>
        <taxon>Chromadorea</taxon>
        <taxon>Rhabditida</taxon>
        <taxon>Rhabditina</taxon>
        <taxon>Diplogasteromorpha</taxon>
        <taxon>Diplogasteroidea</taxon>
        <taxon>Neodiplogasteridae</taxon>
        <taxon>Pristionchus</taxon>
    </lineage>
</organism>
<keyword evidence="3" id="KW-1185">Reference proteome</keyword>
<dbReference type="EMBL" id="BTSX01000006">
    <property type="protein sequence ID" value="GMT02757.1"/>
    <property type="molecule type" value="Genomic_DNA"/>
</dbReference>
<feature type="compositionally biased region" description="Low complexity" evidence="1">
    <location>
        <begin position="1"/>
        <end position="11"/>
    </location>
</feature>
<feature type="compositionally biased region" description="Basic residues" evidence="1">
    <location>
        <begin position="12"/>
        <end position="25"/>
    </location>
</feature>
<feature type="region of interest" description="Disordered" evidence="1">
    <location>
        <begin position="78"/>
        <end position="110"/>
    </location>
</feature>
<evidence type="ECO:0000313" key="3">
    <source>
        <dbReference type="Proteomes" id="UP001432027"/>
    </source>
</evidence>
<proteinExistence type="predicted"/>
<feature type="compositionally biased region" description="Low complexity" evidence="1">
    <location>
        <begin position="92"/>
        <end position="103"/>
    </location>
</feature>
<comment type="caution">
    <text evidence="2">The sequence shown here is derived from an EMBL/GenBank/DDBJ whole genome shotgun (WGS) entry which is preliminary data.</text>
</comment>
<feature type="compositionally biased region" description="Basic residues" evidence="1">
    <location>
        <begin position="81"/>
        <end position="91"/>
    </location>
</feature>
<sequence length="128" mass="14365">QQQLLPPLQRQQHQHRRLPLPRRNVRPAESGVSGSRRGRVRAPAEPATTPPGREHARKSVETVRAQVLPPTVALAKSTCARFRRRSAKRAARPTSSRSTMRPAHSSVVPGTSKRQFVRECDLIFIKVI</sequence>
<dbReference type="Proteomes" id="UP001432027">
    <property type="component" value="Unassembled WGS sequence"/>
</dbReference>
<evidence type="ECO:0000256" key="1">
    <source>
        <dbReference type="SAM" id="MobiDB-lite"/>
    </source>
</evidence>
<protein>
    <submittedName>
        <fullName evidence="2">Uncharacterized protein</fullName>
    </submittedName>
</protein>
<feature type="compositionally biased region" description="Basic and acidic residues" evidence="1">
    <location>
        <begin position="52"/>
        <end position="61"/>
    </location>
</feature>
<feature type="non-terminal residue" evidence="2">
    <location>
        <position position="1"/>
    </location>
</feature>